<dbReference type="SUPFAM" id="SSF52540">
    <property type="entry name" value="P-loop containing nucleoside triphosphate hydrolases"/>
    <property type="match status" value="1"/>
</dbReference>
<sequence>MISLLFHFCFVEIYNEKILDLLNSTNENSSLRIREHPKDGLYVEGLTKITLNDIKSLHAVIDKSIKNRTTAANHIHEKSSRSHVICTVYYQEAISGIDFPRTVNSKLCLIDLAGSERVHDLSDKRRLNEGQKINLSLSSLSMVIGKLAEKNSTSTNDLELTTHSSQSTLNSTKGSPYSNSHYSSSLHIPYRNSKLTWLLRDSLGGNARTTMIATISPSYKHYNETLNTLRYAQQAKLITNTPKVNEDACTVYIKQLLNEISALKQKLFEKKDNCKIQRYLNHPRERKAHRSLLRKSSSESSVQDYRLLSTFNGSSYFREQVESTSARWPHTNTDVLTTSNEDCLQWSKLENSNDEMKYSQHFHDCDQRWDQHHHKQHLQQTGQQHYYDQTLLTVDQSTQTIQLEEYEKICVDYLHKVEFIDFAYNRLNKFNSNATTEKYDKCVITDLYSNVIQSTHHSDYCLQPETNNNASTNLHISNRPYFLNRNSNAGYENNENESDDKEETDEMLTQARPLSSIDSSVDNKEDADNNLGQIRNSKRKCTESKQLFEKYYSSCASTSTPKQKSSNNKHRIRKMPYRKKLRKLTNSKQTFVERSKLVEKPDKRINCKSNCMPRLNNVTMCRDNTRTFTFNHYHKRNNVVQLGKENRNLNSLSKCNEIASSQCSSTDLQTLSGREILQNLYEYSIPTVKLEDDVISDVQINLSSSTIPNSTCIGCLSSPSSYKTTGSDLHELNGKSNQADVFYANCEVLQSNQQENGHQFSDSTDISLNLDDSLEEFGISETSFNSTTSLEIYKNSGFSSVQLGEIQHVSKHMESLSSPSSICTEDLSFEDGSLDVEIKRDQFHKQMIVDTNSILRKEKYEKLYTNSVDKLQASTEVSQYTNTHKYDVVCDREFSTINVHKEAYLSDKTKQSGKIASDTQLVITVNSNAPYINNNIHSNVKHCSISKKNSQCSINTNSHLSMLHILTNSSCLNIKNIQSILPSMTELLQTDVLSSNQRLFERLNTIHERMQAVVSSNNPTHILLLSVNDRQSIFDSLVAASLVGKEGFEAPVLYVCPNSNLSETLSSLQCVRDSLYESVHKVDVNNDIISRGIITNPQEFDQIKTTLVEITKTIKADIKLSFLQDKQYISDSIEEVINSLEKLNPNISDEQNSQVNSNIIQHLNNAINLNHRLIINQGLEAIKQSVQSDIQSNRHVLKRQTAIDIATALQLVEKEYDNTVTTSITSNSNCNIQKTPDIDHLKQIHRCIAKQLSSNESDFSINETIVCHSSDIILLEKAFANYFDKIDLHIKEVEQKGSFDFVNTGSTNFLAGHGNIVIRLQDVLTPISEQCSPETSVYETDSVSNESIVKNNLLFKNQQSNSICIQTNQSINLNEENKIVPTNFDKTSMIIPASMRNEPPDVCTYIDDTPSHHDENCIVIDPNSKCNDMSDHSNLENSFFVDSSVIAPVVSYLKSKLLNNKLNNLDMDHDSYSEYTQNDVRQLNSYLVECLNENSEKPVKLTSTDVSLLNKLFVDDKSTYSCILKNQLDLYTDIKTTNNEDIVAENISPINKELTLLITSLENEDVIKNASFVEKLCLAVSKCSLPILPDKYPCLSKIIRNPNGVKSLLNCSPLFIEKLSNELKQLLEVHLIELQSENMTNDSILIKQLFCLPIVPNSISDSLNNGALLSRPVTFIHTMISLYILDLFCSLPNEINQLIFLLSIHQNCQLLVDFCESPSMYCSPVCEKLKSMFNLCTALHESELHKHSNVTVSMSNDNNSTSAGQIINNMLPSIKIVVQTTKNSSVYQNQIKNHLVQTRNKIANKTYYFANGEIDDIVCGILIVLTTIFTTGVSGINAHEISATLRKFADFYHSLTNSKCVKMSNDVSESISSFISSELHNESHFEREHNFDQMNLANLHCFIYQAALNCYFELARYEKIRYFNSLILLGILLSTRRLNYNLTDLASAEANILISIVLLFRSNFHVNLETTLTSITKSIMKSIHDLNSSVLMDNRDNILLGFSSPFAPTHDLWLVKQVLGVGNEISIVPYKSPTDQLHHHFETCNEMSPEITPEKPLDDYDKEEKEVYMSETFINYSSYLHDATFQKVLNHSEDENSSGGLKMSCLSDIFSSPMVIPTNMVKSTQQIVQEIFPRNACNSYEISEEISKTLTNYCGYLVTSLQGKYSNFKNYNIVNSSKLQIDEESVFAQDLISLKVLSSDVGNKVQPTIWFAISCRKEGLHEEVADNFESQKQCFLNQQNDPETFHNSSDQIILFTHLNKLKMVIESIDENEVFILNKKNAENLFYTLGVIKNRSGVIETLKINQGFLSLFRLHVIQGFANSTPVIINLNSKIKLQNILQKLCDAEFDNVNIISSHHRDLCLPDDIQFNNQFTNDLIHGQVAILAFSKQLNILPKHIHTLHDYCLSFQHCTNENVVCGKIVPFTNFFSNIVNNFDFSSLESFDNDTFYLKLQKYRKFYDRIKTVGEITNSTLAYEILFNTIELEHLSQLYSLGIQCIPGSLKCSLISSLTLGEELFPFILKEEEQMYFDHISKQLNGMINYVIRPAAPITVTEHPTVSQKKSYNVSNQHPRSNTSAPLFFTVNVSETTGSFQDSDFHKQLLSSELQTNKNNEEWGVSAIKKSLCIYDTSLKCGPSHNKGGFKLKLSQSIKLANMFHEVCLNEQLINDLTSDEIEKINDIYITLLQDSFQTTIFNKYELHNINNLIYQEIFQHNRLFTSDAKGETQDMLDTAIKNSDYLISAVSDQQNDGISELLMQDDFCSTPVVKEQDIDIKTTSILISTIRSYLKFKPLSTVQVISLFSLLENINSQLETLEDEQNVTLYSTIRLSSSDLEPLATISNSLKSQIVHVTMILCTDLLNFKILCDITSYETSIWKTELAIAYGALRGFLSSTTISSESSCGSCSTFTNLPGDSDSDVKELVTLKQRLLNHYFYSLEEQPFVLTDKEITSCKILLQKHESKIKSRILHAVNVALCIVDRSSDHEETPFLKDIYYLILICLPNMVTDHSEFLHTLIDLLVTHRFICNSRNYTHCLKAIFNSYDVLRLFENQDCLLHFIEAQAHSVSLSTKHYIIFFTNILERFVNSGKLNHNLSSMDIMLLVNILQRIQLTLTNEMELVFHLKHLVTRLLSVTVTNQNVFIDKFSKRLINDLCERMKLISMTVQLDISTEGFKSLDMIKEGNQYGQSGQYQPIINSLETILFNSIGVAAEPLKAKQIALIVESLNRSEIGLLKHPFIVQFVEHNMNTLCDKSSHLVASSTDILIIFHCIQMMENYFNKNVIEPSTSQIISREDAAALCASLSWLLNSNLGIVSDIDDNGLVKNSFENSADFWTNSVLLQMWYTSIASAQPFYPNHHYITHKVYSDFSLELMKLEKLEISRLIGFWKPRLHLHSQKQRTVSIQKLSISTECDLTAEVTNQELSNAIKLSLISKQLSGPRNAWICVNILQELQNECEYEFITISNPEKEALRYALCSNTIVNPCELIPDNDVIASLVYLNSLLSTMASSTSLELPTLYLIQPTDAAPFASSIRNILKFIHSDIHRPYLFHLLSETESHLWISSSNLKNLWISRYEFYLIDELKQEASQIIFKNIRRELINLLNELDEENFIKPNLTQLFIEPINCENLSQLLRVSLLLNRFPLKHIINMLIHLQHLHDISCSVLPVQTISYLRYFVTCILTNENNELHHSYYDPSVDVISLTNSCTINRLDSSLINCFLYEYMFDRSLSHDSLPIIQTTLVYCNTCDELINFWNTLPKHSRQRLTTYLHQMFCTYLRRYTNNLLKLIMNEEEPLESSDDIHKLTSLLLLFMKHLLSKDSEDHYKHNELLSVTTQFADVNSTTICTFNERLKRLLVIDLNELNSLDLVQLIIDLGQLYHCLNYSKIFHEDMEYIPHLQYYLCNSLISKLCNYSQLSFEESIPQKSLSISYKESAMKVKANLYKISDNLSLDSNETEICSLRIDSMKSNYEIEKTNSESLSDNLIKFPSCENLLYSMEDVRPEINRLNHLLAINSLQPNEMSAILSSIVILRDASRHLPSDLKDYSRFSMKEEDALKKLQMLIDKKTVAKLDKQLKHTLLLLSQRLGLLALQANKDLLRTGLEIWLNASLENKFVFTREQVQQIYYALCLAEQINNQDYALQTDFYNTFDLVEQVILQLKSLVSSKVGAEIEGPHSLGPVVTLFIEHAQQLLENMTYSCKVSTCEIPNNSFVMQQTTADNLWEMISCQSPEVAENALNNLSQRQSTVNSKGWTNAKKPPKSTNNGPSKILQRHPKFEECCSLSFDKNDSFRLDNQDFYDSSLSLLALYDEEKRRLVSWEEMTEKRLRKAHERIENLLDVLPEHMYLQDNPDHILIQLKEDVVRLQSQLITMIKQKKLKSDNRKCSNGSSPMLNRNAKFNYLFGSSAATQGIQYSYQDKLSFDYIQLSERVTHRQESQLNDRLSSSACSLKNFPSLSRRFNQSYLVSCKPVTSGRVFTSSSNVDKRILQNSFDRLHELIEIRRAVVAGSREELCRLGIHSSLPETYSKPFTLIRPRDIKPFDILNGSKPDELLLNNQRNIDRRRNYATHFCRSEDEYSRSNHIIEDLENKLGHLEKQILPHRFNDALV</sequence>
<evidence type="ECO:0000256" key="4">
    <source>
        <dbReference type="SAM" id="MobiDB-lite"/>
    </source>
</evidence>
<keyword evidence="7" id="KW-1185">Reference proteome</keyword>
<dbReference type="PROSITE" id="PS50067">
    <property type="entry name" value="KINESIN_MOTOR_2"/>
    <property type="match status" value="1"/>
</dbReference>
<feature type="domain" description="Kinesin motor" evidence="5">
    <location>
        <begin position="1"/>
        <end position="238"/>
    </location>
</feature>
<dbReference type="PRINTS" id="PR00380">
    <property type="entry name" value="KINESINHEAVY"/>
</dbReference>
<dbReference type="InterPro" id="IPR027417">
    <property type="entry name" value="P-loop_NTPase"/>
</dbReference>
<gene>
    <name evidence="6" type="ORF">MN116_003823</name>
</gene>
<evidence type="ECO:0000313" key="7">
    <source>
        <dbReference type="Proteomes" id="UP001292079"/>
    </source>
</evidence>
<evidence type="ECO:0000256" key="3">
    <source>
        <dbReference type="PROSITE-ProRule" id="PRU00283"/>
    </source>
</evidence>
<dbReference type="Pfam" id="PF00225">
    <property type="entry name" value="Kinesin"/>
    <property type="match status" value="1"/>
</dbReference>
<evidence type="ECO:0000313" key="6">
    <source>
        <dbReference type="EMBL" id="KAK4472584.1"/>
    </source>
</evidence>
<dbReference type="Proteomes" id="UP001292079">
    <property type="component" value="Unassembled WGS sequence"/>
</dbReference>
<feature type="region of interest" description="Disordered" evidence="4">
    <location>
        <begin position="483"/>
        <end position="537"/>
    </location>
</feature>
<dbReference type="InterPro" id="IPR019821">
    <property type="entry name" value="Kinesin_motor_CS"/>
</dbReference>
<accession>A0AAE2D628</accession>
<feature type="compositionally biased region" description="Acidic residues" evidence="4">
    <location>
        <begin position="494"/>
        <end position="506"/>
    </location>
</feature>
<dbReference type="PROSITE" id="PS00411">
    <property type="entry name" value="KINESIN_MOTOR_1"/>
    <property type="match status" value="1"/>
</dbReference>
<keyword evidence="1" id="KW-0547">Nucleotide-binding</keyword>
<comment type="caution">
    <text evidence="6">The sequence shown here is derived from an EMBL/GenBank/DDBJ whole genome shotgun (WGS) entry which is preliminary data.</text>
</comment>
<dbReference type="GO" id="GO:0007018">
    <property type="term" value="P:microtubule-based movement"/>
    <property type="evidence" value="ECO:0007669"/>
    <property type="project" value="InterPro"/>
</dbReference>
<dbReference type="EMBL" id="JALJAT010000002">
    <property type="protein sequence ID" value="KAK4472584.1"/>
    <property type="molecule type" value="Genomic_DNA"/>
</dbReference>
<dbReference type="InterPro" id="IPR036961">
    <property type="entry name" value="Kinesin_motor_dom_sf"/>
</dbReference>
<comment type="similarity">
    <text evidence="3">Belongs to the TRAFAC class myosin-kinesin ATPase superfamily. Kinesin family.</text>
</comment>
<dbReference type="SMART" id="SM00129">
    <property type="entry name" value="KISc"/>
    <property type="match status" value="1"/>
</dbReference>
<proteinExistence type="inferred from homology"/>
<dbReference type="Gene3D" id="3.40.850.10">
    <property type="entry name" value="Kinesin motor domain"/>
    <property type="match status" value="1"/>
</dbReference>
<name>A0AAE2D628_SCHME</name>
<dbReference type="GO" id="GO:0005524">
    <property type="term" value="F:ATP binding"/>
    <property type="evidence" value="ECO:0007669"/>
    <property type="project" value="UniProtKB-KW"/>
</dbReference>
<dbReference type="GO" id="GO:0008017">
    <property type="term" value="F:microtubule binding"/>
    <property type="evidence" value="ECO:0007669"/>
    <property type="project" value="InterPro"/>
</dbReference>
<reference evidence="6" key="2">
    <citation type="journal article" date="2023" name="Infect Dis Poverty">
        <title>Chromosome-scale genome of the human blood fluke Schistosoma mekongi and its implications for public health.</title>
        <authorList>
            <person name="Zhou M."/>
            <person name="Xu L."/>
            <person name="Xu D."/>
            <person name="Chen W."/>
            <person name="Khan J."/>
            <person name="Hu Y."/>
            <person name="Huang H."/>
            <person name="Wei H."/>
            <person name="Zhang Y."/>
            <person name="Chusongsang P."/>
            <person name="Tanasarnprasert K."/>
            <person name="Hu X."/>
            <person name="Limpanont Y."/>
            <person name="Lv Z."/>
        </authorList>
    </citation>
    <scope>NUCLEOTIDE SEQUENCE</scope>
    <source>
        <strain evidence="6">LV_2022a</strain>
    </source>
</reference>
<reference evidence="6" key="1">
    <citation type="submission" date="2022-04" db="EMBL/GenBank/DDBJ databases">
        <authorList>
            <person name="Xu L."/>
            <person name="Lv Z."/>
        </authorList>
    </citation>
    <scope>NUCLEOTIDE SEQUENCE</scope>
    <source>
        <strain evidence="6">LV_2022a</strain>
    </source>
</reference>
<dbReference type="InterPro" id="IPR001752">
    <property type="entry name" value="Kinesin_motor_dom"/>
</dbReference>
<feature type="region of interest" description="Disordered" evidence="4">
    <location>
        <begin position="4241"/>
        <end position="4263"/>
    </location>
</feature>
<protein>
    <recommendedName>
        <fullName evidence="5">Kinesin motor domain-containing protein</fullName>
    </recommendedName>
</protein>
<organism evidence="6 7">
    <name type="scientific">Schistosoma mekongi</name>
    <name type="common">Parasitic worm</name>
    <dbReference type="NCBI Taxonomy" id="38744"/>
    <lineage>
        <taxon>Eukaryota</taxon>
        <taxon>Metazoa</taxon>
        <taxon>Spiralia</taxon>
        <taxon>Lophotrochozoa</taxon>
        <taxon>Platyhelminthes</taxon>
        <taxon>Trematoda</taxon>
        <taxon>Digenea</taxon>
        <taxon>Strigeidida</taxon>
        <taxon>Schistosomatoidea</taxon>
        <taxon>Schistosomatidae</taxon>
        <taxon>Schistosoma</taxon>
    </lineage>
</organism>
<comment type="caution">
    <text evidence="3">Lacks conserved residue(s) required for the propagation of feature annotation.</text>
</comment>
<evidence type="ECO:0000256" key="2">
    <source>
        <dbReference type="ARBA" id="ARBA00022840"/>
    </source>
</evidence>
<dbReference type="PANTHER" id="PTHR47117">
    <property type="entry name" value="STAR-RELATED LIPID TRANSFER PROTEIN 9"/>
    <property type="match status" value="1"/>
</dbReference>
<feature type="region of interest" description="Disordered" evidence="4">
    <location>
        <begin position="154"/>
        <end position="176"/>
    </location>
</feature>
<feature type="compositionally biased region" description="Polar residues" evidence="4">
    <location>
        <begin position="154"/>
        <end position="174"/>
    </location>
</feature>
<dbReference type="GO" id="GO:0003777">
    <property type="term" value="F:microtubule motor activity"/>
    <property type="evidence" value="ECO:0007669"/>
    <property type="project" value="InterPro"/>
</dbReference>
<keyword evidence="2" id="KW-0067">ATP-binding</keyword>
<evidence type="ECO:0000256" key="1">
    <source>
        <dbReference type="ARBA" id="ARBA00022741"/>
    </source>
</evidence>
<evidence type="ECO:0000259" key="5">
    <source>
        <dbReference type="PROSITE" id="PS50067"/>
    </source>
</evidence>